<dbReference type="SUPFAM" id="SSF143120">
    <property type="entry name" value="YefM-like"/>
    <property type="match status" value="1"/>
</dbReference>
<gene>
    <name evidence="3" type="ORF">E3E15_05510</name>
</gene>
<comment type="similarity">
    <text evidence="1 2">Belongs to the phD/YefM antitoxin family.</text>
</comment>
<evidence type="ECO:0000256" key="2">
    <source>
        <dbReference type="RuleBase" id="RU362080"/>
    </source>
</evidence>
<evidence type="ECO:0000256" key="1">
    <source>
        <dbReference type="ARBA" id="ARBA00009981"/>
    </source>
</evidence>
<dbReference type="PANTHER" id="PTHR33713">
    <property type="entry name" value="ANTITOXIN YAFN-RELATED"/>
    <property type="match status" value="1"/>
</dbReference>
<dbReference type="NCBIfam" id="TIGR01552">
    <property type="entry name" value="phd_fam"/>
    <property type="match status" value="1"/>
</dbReference>
<accession>A0A6M3HUD0</accession>
<sequence>MKTATYSFFREKLSSMLDFVNENHEPLIITRKNGSNAVLISLDDFNSYEETSYLMRSPKNAERLRKSISSLEDGKIKERELLE</sequence>
<dbReference type="KEGG" id="afri:E3E15_05510"/>
<comment type="function">
    <text evidence="2">Antitoxin component of a type II toxin-antitoxin (TA) system.</text>
</comment>
<evidence type="ECO:0000313" key="3">
    <source>
        <dbReference type="EMBL" id="QIV94838.1"/>
    </source>
</evidence>
<dbReference type="Proteomes" id="UP000503320">
    <property type="component" value="Chromosome"/>
</dbReference>
<dbReference type="RefSeq" id="WP_035719783.1">
    <property type="nucleotide sequence ID" value="NZ_CP038017.1"/>
</dbReference>
<evidence type="ECO:0000313" key="4">
    <source>
        <dbReference type="Proteomes" id="UP000503320"/>
    </source>
</evidence>
<dbReference type="InterPro" id="IPR006442">
    <property type="entry name" value="Antitoxin_Phd/YefM"/>
</dbReference>
<name>A0A6M3HUD0_9GAMM</name>
<reference evidence="3 4" key="1">
    <citation type="submission" date="2019-03" db="EMBL/GenBank/DDBJ databases">
        <title>Complete Genome Sequence of Allofrancisella frigidaquae Strain SYSU 10HL1970 Isolated from Water-Cooling Systems in China.</title>
        <authorList>
            <person name="Ohrman C."/>
            <person name="Uneklint I."/>
            <person name="Sjodin A."/>
        </authorList>
    </citation>
    <scope>NUCLEOTIDE SEQUENCE [LARGE SCALE GENOMIC DNA]</scope>
    <source>
        <strain evidence="3 4">SYSU 10HL1970</strain>
    </source>
</reference>
<dbReference type="PANTHER" id="PTHR33713:SF6">
    <property type="entry name" value="ANTITOXIN YEFM"/>
    <property type="match status" value="1"/>
</dbReference>
<dbReference type="Gene3D" id="6.10.250.330">
    <property type="match status" value="1"/>
</dbReference>
<dbReference type="AlphaFoldDB" id="A0A6M3HUD0"/>
<dbReference type="EMBL" id="CP038017">
    <property type="protein sequence ID" value="QIV94838.1"/>
    <property type="molecule type" value="Genomic_DNA"/>
</dbReference>
<keyword evidence="4" id="KW-1185">Reference proteome</keyword>
<dbReference type="Gene3D" id="3.40.1620.10">
    <property type="entry name" value="YefM-like domain"/>
    <property type="match status" value="1"/>
</dbReference>
<dbReference type="InterPro" id="IPR051405">
    <property type="entry name" value="phD/YefM_antitoxin"/>
</dbReference>
<organism evidence="3 4">
    <name type="scientific">Allofrancisella frigidaquae</name>
    <dbReference type="NCBI Taxonomy" id="1085644"/>
    <lineage>
        <taxon>Bacteria</taxon>
        <taxon>Pseudomonadati</taxon>
        <taxon>Pseudomonadota</taxon>
        <taxon>Gammaproteobacteria</taxon>
        <taxon>Thiotrichales</taxon>
        <taxon>Francisellaceae</taxon>
        <taxon>Allofrancisella</taxon>
    </lineage>
</organism>
<dbReference type="InterPro" id="IPR036165">
    <property type="entry name" value="YefM-like_sf"/>
</dbReference>
<protein>
    <recommendedName>
        <fullName evidence="2">Antitoxin</fullName>
    </recommendedName>
</protein>
<dbReference type="Pfam" id="PF02604">
    <property type="entry name" value="PhdYeFM_antitox"/>
    <property type="match status" value="1"/>
</dbReference>
<proteinExistence type="inferred from homology"/>